<dbReference type="EMBL" id="JAAARO010000022">
    <property type="protein sequence ID" value="KAF5726421.1"/>
    <property type="molecule type" value="Genomic_DNA"/>
</dbReference>
<feature type="transmembrane region" description="Helical" evidence="6">
    <location>
        <begin position="38"/>
        <end position="58"/>
    </location>
</feature>
<comment type="caution">
    <text evidence="8">The sequence shown here is derived from an EMBL/GenBank/DDBJ whole genome shotgun (WGS) entry which is preliminary data.</text>
</comment>
<evidence type="ECO:0000313" key="8">
    <source>
        <dbReference type="EMBL" id="KAF5726421.1"/>
    </source>
</evidence>
<gene>
    <name evidence="8" type="ORF">HS088_TW22G00099</name>
</gene>
<sequence length="346" mass="37970">MELGDTLAVLIMVVTQVAIAGMVILYKMTIATGMNLRILIAYRMAVAAISMAPLPFIFGRKSRPKITWVVIFQAFLCGLFGGTLFQNLYFQSIILKSATFAAALMNLNPAFTYIFAITFRMEKLGLKRVSGKAKLLGTLFGIAGAMVFAFYKGANIHVPSIHIDLLDHNHQHSHVARLHTNSKSQALGILSCFGVCLSFASWLIVQGKMSKRLPCVYTVIALQNAMAAIQSIVLALCLERNWSNWCLKWDIGLLTIVYSGTVNSGLVLTLMAWCGDLKDDSIIGAVLIVIGLYMILWGKKKETKENKVHLQSQAHESDSVIEIVTEDQLSSTITTNGDSNKAQTSC</sequence>
<reference evidence="8 9" key="1">
    <citation type="journal article" date="2020" name="Nat. Commun.">
        <title>Genome of Tripterygium wilfordii and identification of cytochrome P450 involved in triptolide biosynthesis.</title>
        <authorList>
            <person name="Tu L."/>
            <person name="Su P."/>
            <person name="Zhang Z."/>
            <person name="Gao L."/>
            <person name="Wang J."/>
            <person name="Hu T."/>
            <person name="Zhou J."/>
            <person name="Zhang Y."/>
            <person name="Zhao Y."/>
            <person name="Liu Y."/>
            <person name="Song Y."/>
            <person name="Tong Y."/>
            <person name="Lu Y."/>
            <person name="Yang J."/>
            <person name="Xu C."/>
            <person name="Jia M."/>
            <person name="Peters R.J."/>
            <person name="Huang L."/>
            <person name="Gao W."/>
        </authorList>
    </citation>
    <scope>NUCLEOTIDE SEQUENCE [LARGE SCALE GENOMIC DNA]</scope>
    <source>
        <strain evidence="9">cv. XIE 37</strain>
        <tissue evidence="8">Leaf</tissue>
    </source>
</reference>
<feature type="transmembrane region" description="Helical" evidence="6">
    <location>
        <begin position="102"/>
        <end position="121"/>
    </location>
</feature>
<dbReference type="AlphaFoldDB" id="A0A7J7BX25"/>
<proteinExistence type="inferred from homology"/>
<organism evidence="8 9">
    <name type="scientific">Tripterygium wilfordii</name>
    <name type="common">Thunder God vine</name>
    <dbReference type="NCBI Taxonomy" id="458696"/>
    <lineage>
        <taxon>Eukaryota</taxon>
        <taxon>Viridiplantae</taxon>
        <taxon>Streptophyta</taxon>
        <taxon>Embryophyta</taxon>
        <taxon>Tracheophyta</taxon>
        <taxon>Spermatophyta</taxon>
        <taxon>Magnoliopsida</taxon>
        <taxon>eudicotyledons</taxon>
        <taxon>Gunneridae</taxon>
        <taxon>Pentapetalae</taxon>
        <taxon>rosids</taxon>
        <taxon>fabids</taxon>
        <taxon>Celastrales</taxon>
        <taxon>Celastraceae</taxon>
        <taxon>Tripterygium</taxon>
    </lineage>
</organism>
<dbReference type="InterPro" id="IPR030184">
    <property type="entry name" value="WAT1-related"/>
</dbReference>
<feature type="domain" description="EamA" evidence="7">
    <location>
        <begin position="7"/>
        <end position="147"/>
    </location>
</feature>
<evidence type="ECO:0000313" key="9">
    <source>
        <dbReference type="Proteomes" id="UP000593562"/>
    </source>
</evidence>
<dbReference type="GO" id="GO:0022857">
    <property type="term" value="F:transmembrane transporter activity"/>
    <property type="evidence" value="ECO:0007669"/>
    <property type="project" value="InterPro"/>
</dbReference>
<evidence type="ECO:0000256" key="1">
    <source>
        <dbReference type="ARBA" id="ARBA00004141"/>
    </source>
</evidence>
<keyword evidence="4 6" id="KW-1133">Transmembrane helix</keyword>
<comment type="subcellular location">
    <subcellularLocation>
        <location evidence="1 6">Membrane</location>
        <topology evidence="1 6">Multi-pass membrane protein</topology>
    </subcellularLocation>
</comment>
<evidence type="ECO:0000256" key="6">
    <source>
        <dbReference type="RuleBase" id="RU363077"/>
    </source>
</evidence>
<keyword evidence="9" id="KW-1185">Reference proteome</keyword>
<comment type="similarity">
    <text evidence="2 6">Belongs to the drug/metabolite transporter (DMT) superfamily. Plant drug/metabolite exporter (P-DME) (TC 2.A.7.4) family.</text>
</comment>
<feature type="transmembrane region" description="Helical" evidence="6">
    <location>
        <begin position="133"/>
        <end position="151"/>
    </location>
</feature>
<dbReference type="PANTHER" id="PTHR31218">
    <property type="entry name" value="WAT1-RELATED PROTEIN"/>
    <property type="match status" value="1"/>
</dbReference>
<feature type="transmembrane region" description="Helical" evidence="6">
    <location>
        <begin position="217"/>
        <end position="239"/>
    </location>
</feature>
<dbReference type="GO" id="GO:0016020">
    <property type="term" value="C:membrane"/>
    <property type="evidence" value="ECO:0007669"/>
    <property type="project" value="UniProtKB-SubCell"/>
</dbReference>
<dbReference type="InterPro" id="IPR000620">
    <property type="entry name" value="EamA_dom"/>
</dbReference>
<feature type="transmembrane region" description="Helical" evidence="6">
    <location>
        <begin position="251"/>
        <end position="275"/>
    </location>
</feature>
<evidence type="ECO:0000256" key="5">
    <source>
        <dbReference type="ARBA" id="ARBA00023136"/>
    </source>
</evidence>
<feature type="transmembrane region" description="Helical" evidence="6">
    <location>
        <begin position="70"/>
        <end position="90"/>
    </location>
</feature>
<accession>A0A7J7BX25</accession>
<keyword evidence="3 6" id="KW-0812">Transmembrane</keyword>
<dbReference type="Pfam" id="PF00892">
    <property type="entry name" value="EamA"/>
    <property type="match status" value="1"/>
</dbReference>
<evidence type="ECO:0000256" key="3">
    <source>
        <dbReference type="ARBA" id="ARBA00022692"/>
    </source>
</evidence>
<evidence type="ECO:0000256" key="4">
    <source>
        <dbReference type="ARBA" id="ARBA00022989"/>
    </source>
</evidence>
<keyword evidence="5 6" id="KW-0472">Membrane</keyword>
<feature type="transmembrane region" description="Helical" evidence="6">
    <location>
        <begin position="186"/>
        <end position="205"/>
    </location>
</feature>
<feature type="transmembrane region" description="Helical" evidence="6">
    <location>
        <begin position="281"/>
        <end position="298"/>
    </location>
</feature>
<dbReference type="Proteomes" id="UP000593562">
    <property type="component" value="Unassembled WGS sequence"/>
</dbReference>
<dbReference type="SUPFAM" id="SSF103481">
    <property type="entry name" value="Multidrug resistance efflux transporter EmrE"/>
    <property type="match status" value="1"/>
</dbReference>
<dbReference type="InterPro" id="IPR037185">
    <property type="entry name" value="EmrE-like"/>
</dbReference>
<evidence type="ECO:0000256" key="2">
    <source>
        <dbReference type="ARBA" id="ARBA00007635"/>
    </source>
</evidence>
<protein>
    <recommendedName>
        <fullName evidence="6">WAT1-related protein</fullName>
    </recommendedName>
</protein>
<feature type="transmembrane region" description="Helical" evidence="6">
    <location>
        <begin position="6"/>
        <end position="26"/>
    </location>
</feature>
<name>A0A7J7BX25_TRIWF</name>
<evidence type="ECO:0000259" key="7">
    <source>
        <dbReference type="Pfam" id="PF00892"/>
    </source>
</evidence>
<dbReference type="InParanoid" id="A0A7J7BX25"/>